<dbReference type="SUPFAM" id="SSF47336">
    <property type="entry name" value="ACP-like"/>
    <property type="match status" value="1"/>
</dbReference>
<dbReference type="EMBL" id="BLAY01000432">
    <property type="protein sequence ID" value="GET44591.1"/>
    <property type="molecule type" value="Genomic_DNA"/>
</dbReference>
<proteinExistence type="predicted"/>
<dbReference type="InterPro" id="IPR036736">
    <property type="entry name" value="ACP-like_sf"/>
</dbReference>
<protein>
    <submittedName>
        <fullName evidence="4">Beta-ketoacyl synthase</fullName>
    </submittedName>
</protein>
<dbReference type="InterPro" id="IPR020806">
    <property type="entry name" value="PKS_PP-bd"/>
</dbReference>
<dbReference type="InterPro" id="IPR009081">
    <property type="entry name" value="PP-bd_ACP"/>
</dbReference>
<evidence type="ECO:0000256" key="2">
    <source>
        <dbReference type="ARBA" id="ARBA00022553"/>
    </source>
</evidence>
<keyword evidence="5" id="KW-1185">Reference proteome</keyword>
<comment type="caution">
    <text evidence="4">The sequence shown here is derived from an EMBL/GenBank/DDBJ whole genome shotgun (WGS) entry which is preliminary data.</text>
</comment>
<dbReference type="SMART" id="SM00823">
    <property type="entry name" value="PKS_PP"/>
    <property type="match status" value="1"/>
</dbReference>
<gene>
    <name evidence="4" type="ORF">MiSe_94220</name>
</gene>
<dbReference type="PANTHER" id="PTHR43775">
    <property type="entry name" value="FATTY ACID SYNTHASE"/>
    <property type="match status" value="1"/>
</dbReference>
<dbReference type="InterPro" id="IPR050091">
    <property type="entry name" value="PKS_NRPS_Biosynth_Enz"/>
</dbReference>
<evidence type="ECO:0000313" key="5">
    <source>
        <dbReference type="Proteomes" id="UP001050975"/>
    </source>
</evidence>
<dbReference type="InterPro" id="IPR006162">
    <property type="entry name" value="Ppantetheine_attach_site"/>
</dbReference>
<dbReference type="PANTHER" id="PTHR43775:SF37">
    <property type="entry name" value="SI:DKEY-61P9.11"/>
    <property type="match status" value="1"/>
</dbReference>
<dbReference type="GO" id="GO:0006633">
    <property type="term" value="P:fatty acid biosynthetic process"/>
    <property type="evidence" value="ECO:0007669"/>
    <property type="project" value="TreeGrafter"/>
</dbReference>
<dbReference type="PROSITE" id="PS50075">
    <property type="entry name" value="CARRIER"/>
    <property type="match status" value="1"/>
</dbReference>
<evidence type="ECO:0000259" key="3">
    <source>
        <dbReference type="PROSITE" id="PS50075"/>
    </source>
</evidence>
<evidence type="ECO:0000256" key="1">
    <source>
        <dbReference type="ARBA" id="ARBA00022450"/>
    </source>
</evidence>
<name>A0AAV3XTF8_9CYAN</name>
<feature type="domain" description="Carrier" evidence="3">
    <location>
        <begin position="63"/>
        <end position="141"/>
    </location>
</feature>
<organism evidence="4 5">
    <name type="scientific">Microseira wollei NIES-4236</name>
    <dbReference type="NCBI Taxonomy" id="2530354"/>
    <lineage>
        <taxon>Bacteria</taxon>
        <taxon>Bacillati</taxon>
        <taxon>Cyanobacteriota</taxon>
        <taxon>Cyanophyceae</taxon>
        <taxon>Oscillatoriophycideae</taxon>
        <taxon>Aerosakkonematales</taxon>
        <taxon>Aerosakkonemataceae</taxon>
        <taxon>Microseira</taxon>
    </lineage>
</organism>
<dbReference type="PROSITE" id="PS00012">
    <property type="entry name" value="PHOSPHOPANTETHEINE"/>
    <property type="match status" value="1"/>
</dbReference>
<keyword evidence="2" id="KW-0597">Phosphoprotein</keyword>
<reference evidence="4" key="1">
    <citation type="submission" date="2019-10" db="EMBL/GenBank/DDBJ databases">
        <title>Draft genome sequece of Microseira wollei NIES-4236.</title>
        <authorList>
            <person name="Yamaguchi H."/>
            <person name="Suzuki S."/>
            <person name="Kawachi M."/>
        </authorList>
    </citation>
    <scope>NUCLEOTIDE SEQUENCE</scope>
    <source>
        <strain evidence="4">NIES-4236</strain>
    </source>
</reference>
<dbReference type="GO" id="GO:0031177">
    <property type="term" value="F:phosphopantetheine binding"/>
    <property type="evidence" value="ECO:0007669"/>
    <property type="project" value="InterPro"/>
</dbReference>
<dbReference type="FunFam" id="1.10.1200.10:FF:000007">
    <property type="entry name" value="Probable polyketide synthase pks17"/>
    <property type="match status" value="1"/>
</dbReference>
<dbReference type="Gene3D" id="1.10.1200.10">
    <property type="entry name" value="ACP-like"/>
    <property type="match status" value="1"/>
</dbReference>
<sequence length="189" mass="20987">MALEQLLNQSASQVGVMPINWSQLIATSALTSPFFANFTQLGVKNKEPQAEFRARLEAANVNERRQLLINHIRSEVGKVIGWDVSQTIDLQQGFFELGMDSLTSVELRNSLQKSLGCFLPSSLTFTYPTVTKLVDYLAKEVLLLDSGVELNGESPTTDQEKVPTNSYVEDLSDSEAEALLLQKLESINY</sequence>
<evidence type="ECO:0000313" key="4">
    <source>
        <dbReference type="EMBL" id="GET44591.1"/>
    </source>
</evidence>
<dbReference type="Proteomes" id="UP001050975">
    <property type="component" value="Unassembled WGS sequence"/>
</dbReference>
<dbReference type="AlphaFoldDB" id="A0AAV3XTF8"/>
<dbReference type="Pfam" id="PF00550">
    <property type="entry name" value="PP-binding"/>
    <property type="match status" value="1"/>
</dbReference>
<accession>A0AAV3XTF8</accession>
<dbReference type="GO" id="GO:0004312">
    <property type="term" value="F:fatty acid synthase activity"/>
    <property type="evidence" value="ECO:0007669"/>
    <property type="project" value="TreeGrafter"/>
</dbReference>
<dbReference type="SMART" id="SM01294">
    <property type="entry name" value="PKS_PP_betabranch"/>
    <property type="match status" value="1"/>
</dbReference>
<keyword evidence="1" id="KW-0596">Phosphopantetheine</keyword>